<dbReference type="EMBL" id="JACEFO010001828">
    <property type="protein sequence ID" value="KAF8700236.1"/>
    <property type="molecule type" value="Genomic_DNA"/>
</dbReference>
<protein>
    <submittedName>
        <fullName evidence="4">Uncharacterized protein</fullName>
    </submittedName>
</protein>
<evidence type="ECO:0000313" key="5">
    <source>
        <dbReference type="Proteomes" id="UP000636709"/>
    </source>
</evidence>
<keyword evidence="3" id="KW-0812">Transmembrane</keyword>
<feature type="region of interest" description="Disordered" evidence="2">
    <location>
        <begin position="1"/>
        <end position="32"/>
    </location>
</feature>
<keyword evidence="5" id="KW-1185">Reference proteome</keyword>
<name>A0A835BHR7_9POAL</name>
<accession>A0A835BHR7</accession>
<dbReference type="AlphaFoldDB" id="A0A835BHR7"/>
<evidence type="ECO:0000256" key="2">
    <source>
        <dbReference type="SAM" id="MobiDB-lite"/>
    </source>
</evidence>
<gene>
    <name evidence="4" type="ORF">HU200_034616</name>
</gene>
<keyword evidence="3" id="KW-1133">Transmembrane helix</keyword>
<feature type="compositionally biased region" description="Acidic residues" evidence="2">
    <location>
        <begin position="388"/>
        <end position="408"/>
    </location>
</feature>
<keyword evidence="3" id="KW-0472">Membrane</keyword>
<keyword evidence="1" id="KW-0175">Coiled coil</keyword>
<feature type="region of interest" description="Disordered" evidence="2">
    <location>
        <begin position="382"/>
        <end position="408"/>
    </location>
</feature>
<dbReference type="Proteomes" id="UP000636709">
    <property type="component" value="Unassembled WGS sequence"/>
</dbReference>
<evidence type="ECO:0000256" key="1">
    <source>
        <dbReference type="SAM" id="Coils"/>
    </source>
</evidence>
<sequence length="535" mass="60264">MAQVTSAAVPTPDAERDNSPLGSNPGSEDLEGVEANVNDLVGDAALKITKVDFTYAQRNRWDVNWPKSWFYVKVGLASSAEKEKETIEAACGLLGIAGVVGDDLGTSGFMKDLAGTSAASGEEFDPTFLELLEHNFGLYSTEPAVEGVNVEEDKKAEAEHESKTAVDRLRFLEKENERLRDVNDKLQKDLTKLEDKWDTTDRKYKALQKDYDENLTVIENLRDAVVRESDAAKEAKTKVSSLELKLKETEDSLASSKTLDAEKIKRIFDSYSSSLKQFGATPYALPMDLNIDNFLSWIEEEFAGLGDVFSIAGDNFALTCTDGLGRFLEKEDKELLLRVSGPGFRFADFGDLSLPCSKEVETMKRRFLRDFWNAYGRDMAKDSSSKEETEDAEAEEGKEEEDEEEEDDALDSPPILLEVFFCEANFQPRPRAILLEVFFCEANFQPRPRAILLEIAIGCLVDLDLFHGLCLVRLFLVWMRTYSLYNFVSTMVQMLISSFRLIFLSTTPRDRLALLSTMPKQQMACARLRLPLQWQ</sequence>
<reference evidence="4" key="1">
    <citation type="submission" date="2020-07" db="EMBL/GenBank/DDBJ databases">
        <title>Genome sequence and genetic diversity analysis of an under-domesticated orphan crop, white fonio (Digitaria exilis).</title>
        <authorList>
            <person name="Bennetzen J.L."/>
            <person name="Chen S."/>
            <person name="Ma X."/>
            <person name="Wang X."/>
            <person name="Yssel A.E.J."/>
            <person name="Chaluvadi S.R."/>
            <person name="Johnson M."/>
            <person name="Gangashetty P."/>
            <person name="Hamidou F."/>
            <person name="Sanogo M.D."/>
            <person name="Zwaenepoel A."/>
            <person name="Wallace J."/>
            <person name="Van De Peer Y."/>
            <person name="Van Deynze A."/>
        </authorList>
    </citation>
    <scope>NUCLEOTIDE SEQUENCE</scope>
    <source>
        <tissue evidence="4">Leaves</tissue>
    </source>
</reference>
<proteinExistence type="predicted"/>
<evidence type="ECO:0000313" key="4">
    <source>
        <dbReference type="EMBL" id="KAF8700236.1"/>
    </source>
</evidence>
<organism evidence="4 5">
    <name type="scientific">Digitaria exilis</name>
    <dbReference type="NCBI Taxonomy" id="1010633"/>
    <lineage>
        <taxon>Eukaryota</taxon>
        <taxon>Viridiplantae</taxon>
        <taxon>Streptophyta</taxon>
        <taxon>Embryophyta</taxon>
        <taxon>Tracheophyta</taxon>
        <taxon>Spermatophyta</taxon>
        <taxon>Magnoliopsida</taxon>
        <taxon>Liliopsida</taxon>
        <taxon>Poales</taxon>
        <taxon>Poaceae</taxon>
        <taxon>PACMAD clade</taxon>
        <taxon>Panicoideae</taxon>
        <taxon>Panicodae</taxon>
        <taxon>Paniceae</taxon>
        <taxon>Anthephorinae</taxon>
        <taxon>Digitaria</taxon>
    </lineage>
</organism>
<comment type="caution">
    <text evidence="4">The sequence shown here is derived from an EMBL/GenBank/DDBJ whole genome shotgun (WGS) entry which is preliminary data.</text>
</comment>
<feature type="coiled-coil region" evidence="1">
    <location>
        <begin position="155"/>
        <end position="252"/>
    </location>
</feature>
<evidence type="ECO:0000256" key="3">
    <source>
        <dbReference type="SAM" id="Phobius"/>
    </source>
</evidence>
<feature type="transmembrane region" description="Helical" evidence="3">
    <location>
        <begin position="482"/>
        <end position="503"/>
    </location>
</feature>